<keyword evidence="8" id="KW-1185">Reference proteome</keyword>
<reference evidence="7" key="2">
    <citation type="submission" date="2020-08" db="EMBL/GenBank/DDBJ databases">
        <title>Draft Genome Sequence of Cumin Blight Pathogen Alternaria burnsii.</title>
        <authorList>
            <person name="Feng Z."/>
        </authorList>
    </citation>
    <scope>NUCLEOTIDE SEQUENCE</scope>
    <source>
        <strain evidence="7">CBS107.38</strain>
    </source>
</reference>
<dbReference type="InterPro" id="IPR012341">
    <property type="entry name" value="6hp_glycosidase-like_sf"/>
</dbReference>
<keyword evidence="1" id="KW-0378">Hydrolase</keyword>
<accession>A0A8H7AUL9</accession>
<dbReference type="Gene3D" id="1.50.10.10">
    <property type="match status" value="1"/>
</dbReference>
<reference evidence="7" key="1">
    <citation type="submission" date="2020-01" db="EMBL/GenBank/DDBJ databases">
        <authorList>
            <person name="Feng Z.H.Z."/>
        </authorList>
    </citation>
    <scope>NUCLEOTIDE SEQUENCE</scope>
    <source>
        <strain evidence="7">CBS107.38</strain>
    </source>
</reference>
<feature type="coiled-coil region" evidence="4">
    <location>
        <begin position="573"/>
        <end position="600"/>
    </location>
</feature>
<dbReference type="GO" id="GO:0006351">
    <property type="term" value="P:DNA-templated transcription"/>
    <property type="evidence" value="ECO:0007669"/>
    <property type="project" value="InterPro"/>
</dbReference>
<comment type="caution">
    <text evidence="7">The sequence shown here is derived from an EMBL/GenBank/DDBJ whole genome shotgun (WGS) entry which is preliminary data.</text>
</comment>
<dbReference type="CDD" id="cd12148">
    <property type="entry name" value="fungal_TF_MHR"/>
    <property type="match status" value="1"/>
</dbReference>
<dbReference type="Proteomes" id="UP000596902">
    <property type="component" value="Unassembled WGS sequence"/>
</dbReference>
<dbReference type="InterPro" id="IPR052369">
    <property type="entry name" value="UG_Glycosaminoglycan_Hydrolase"/>
</dbReference>
<evidence type="ECO:0000256" key="3">
    <source>
        <dbReference type="ARBA" id="ARBA00038358"/>
    </source>
</evidence>
<evidence type="ECO:0000256" key="5">
    <source>
        <dbReference type="SAM" id="MobiDB-lite"/>
    </source>
</evidence>
<protein>
    <recommendedName>
        <fullName evidence="6">Xylanolytic transcriptional activator regulatory domain-containing protein</fullName>
    </recommendedName>
</protein>
<dbReference type="EMBL" id="JAAABM010000019">
    <property type="protein sequence ID" value="KAF7671875.1"/>
    <property type="molecule type" value="Genomic_DNA"/>
</dbReference>
<comment type="similarity">
    <text evidence="3">Belongs to the glycosyl hydrolase 88 family.</text>
</comment>
<evidence type="ECO:0000256" key="2">
    <source>
        <dbReference type="ARBA" id="ARBA00023242"/>
    </source>
</evidence>
<organism evidence="7 8">
    <name type="scientific">Alternaria burnsii</name>
    <dbReference type="NCBI Taxonomy" id="1187904"/>
    <lineage>
        <taxon>Eukaryota</taxon>
        <taxon>Fungi</taxon>
        <taxon>Dikarya</taxon>
        <taxon>Ascomycota</taxon>
        <taxon>Pezizomycotina</taxon>
        <taxon>Dothideomycetes</taxon>
        <taxon>Pleosporomycetidae</taxon>
        <taxon>Pleosporales</taxon>
        <taxon>Pleosporineae</taxon>
        <taxon>Pleosporaceae</taxon>
        <taxon>Alternaria</taxon>
        <taxon>Alternaria sect. Alternaria</taxon>
    </lineage>
</organism>
<dbReference type="AlphaFoldDB" id="A0A8H7AUL9"/>
<dbReference type="GO" id="GO:0052757">
    <property type="term" value="F:chondroitin hydrolase activity"/>
    <property type="evidence" value="ECO:0007669"/>
    <property type="project" value="TreeGrafter"/>
</dbReference>
<keyword evidence="4" id="KW-0175">Coiled coil</keyword>
<evidence type="ECO:0000313" key="8">
    <source>
        <dbReference type="Proteomes" id="UP000596902"/>
    </source>
</evidence>
<feature type="region of interest" description="Disordered" evidence="5">
    <location>
        <begin position="1"/>
        <end position="96"/>
    </location>
</feature>
<dbReference type="SUPFAM" id="SSF48208">
    <property type="entry name" value="Six-hairpin glycosidases"/>
    <property type="match status" value="1"/>
</dbReference>
<dbReference type="GO" id="GO:0000272">
    <property type="term" value="P:polysaccharide catabolic process"/>
    <property type="evidence" value="ECO:0007669"/>
    <property type="project" value="TreeGrafter"/>
</dbReference>
<sequence>MDPLVTNLVEPQDDSSQAPSKPAGDVKPEDDLLVLKPAPERTQYDVSENLGSALTEEAIPAASVRSLGSSIEEDSSEHDTTTPSSSAPPSESGNLDCATHHFASSTAIADLVPELFTENIMAKVLRTAQAALPFLPTAFPEIVPQQDNHDGSYSLREADFWTCGFFPGTMYNMLERLIKYPQRMHLSSSVDLKHLRNQLTVLCRTWVEPVRGMDERTDTHDIGFIVMPALRADWELFGNQQSLDSIVKAAHSLATRYVPTAGAIRSWDLLKKKNIEIIDQDQNMIVIIDSMCNLDLLYYAAHHAQDSKLAEIATTHAATLLHSHLRPEFMLSASKDAYRGQWYSTCHVANIDPRTGELKQRMTAQGYEHDSTWSRGQAWGILGYAETYMWTRDSRFLEAACGLAEYFVYRLETSPVCVSCARYVPLWDFDAPIENENEPLRDSSAGTIAANGMLLLSQALAGIGQTQLSLRFRNTALRIVQDTLSFALAPEKARLVSGSYHQIRAEEMSPERRYDGMLKFGTANNNANARNRYANHGLVYGDYYLVEFGNRKTGEECEYESKRIKPGLKSGAIDNLHRRIDELEQRFNAQESRFEQYKHSSPHETGHIRQSSSKSAACSILALLAKELPKLTDGLSNGGVATPATNEESNKRRRLADKDNIILHTLDSDEVPPLPQAEMLEAIVAAYFSRVHPWIPMIHQARFLQRFSIEQQRRKLSVVIQAMILAASKFVSGSQGGHVEQARRWVVCTAMETLSLESLQALTILAFDDIGNGQASKAWAIIGSMTRTVEYMGLAQEQEDSELHPFCQAYACLENTDDWTEEEERRRVFWNVFLLDRFCSVTMGWSTSLTSDDVFRRLPCDGHLWRKQNAVLTPYFGIWDKSKGRIGNPIGFISQPTSLIDESSATETAAHGQMRGTPSIDMGQNGAADMSTVGAFAYNIEATESMSRVVSYFLQQKVSIRNQGEISSWLTRFKELDLRLVHWKMLLPQKWKANPNLTRQVPLMDPNLTTAHVTHNTSMILLHQLIAYPPPQWSFRNRLPSTCSAEACYTAGTEIATITEKYLTKSSPTSPVGCQYAFCLFVAARVLLAHWRYAREKILAAEFWSILHSLEEMSRRWIAFSGRLHCEENLFSQYHRRLRRLHERCAEDENFRLNIMDYTKDMDDCRGSEPSQSFRTWPNVGVTLPLDDLGLSLLSPEFNTDPMLDQDFIDMDRVIAFEDGSMFTSSFDLGANGW</sequence>
<gene>
    <name evidence="7" type="ORF">GT037_010098</name>
</gene>
<dbReference type="PANTHER" id="PTHR36845:SF1">
    <property type="entry name" value="HYDROLASE, PUTATIVE (AFU_ORTHOLOGUE AFUA_7G05090)-RELATED"/>
    <property type="match status" value="1"/>
</dbReference>
<dbReference type="GO" id="GO:0008270">
    <property type="term" value="F:zinc ion binding"/>
    <property type="evidence" value="ECO:0007669"/>
    <property type="project" value="InterPro"/>
</dbReference>
<feature type="compositionally biased region" description="Low complexity" evidence="5">
    <location>
        <begin position="81"/>
        <end position="92"/>
    </location>
</feature>
<dbReference type="Pfam" id="PF04082">
    <property type="entry name" value="Fungal_trans"/>
    <property type="match status" value="1"/>
</dbReference>
<proteinExistence type="inferred from homology"/>
<dbReference type="GeneID" id="62208323"/>
<dbReference type="PANTHER" id="PTHR36845">
    <property type="entry name" value="HYDROLASE, PUTATIVE (AFU_ORTHOLOGUE AFUA_7G05090)-RELATED"/>
    <property type="match status" value="1"/>
</dbReference>
<dbReference type="SMART" id="SM00906">
    <property type="entry name" value="Fungal_trans"/>
    <property type="match status" value="1"/>
</dbReference>
<dbReference type="InterPro" id="IPR008928">
    <property type="entry name" value="6-hairpin_glycosidase_sf"/>
</dbReference>
<evidence type="ECO:0000313" key="7">
    <source>
        <dbReference type="EMBL" id="KAF7671875.1"/>
    </source>
</evidence>
<dbReference type="InterPro" id="IPR007219">
    <property type="entry name" value="XnlR_reg_dom"/>
</dbReference>
<name>A0A8H7AUL9_9PLEO</name>
<feature type="domain" description="Xylanolytic transcriptional activator regulatory" evidence="6">
    <location>
        <begin position="778"/>
        <end position="865"/>
    </location>
</feature>
<evidence type="ECO:0000256" key="4">
    <source>
        <dbReference type="SAM" id="Coils"/>
    </source>
</evidence>
<keyword evidence="2" id="KW-0539">Nucleus</keyword>
<evidence type="ECO:0000259" key="6">
    <source>
        <dbReference type="SMART" id="SM00906"/>
    </source>
</evidence>
<evidence type="ECO:0000256" key="1">
    <source>
        <dbReference type="ARBA" id="ARBA00022801"/>
    </source>
</evidence>
<dbReference type="GO" id="GO:0003677">
    <property type="term" value="F:DNA binding"/>
    <property type="evidence" value="ECO:0007669"/>
    <property type="project" value="InterPro"/>
</dbReference>
<dbReference type="RefSeq" id="XP_038782236.1">
    <property type="nucleotide sequence ID" value="XM_038935145.1"/>
</dbReference>